<name>A0A7G2EVY6_ARATH</name>
<feature type="region of interest" description="Disordered" evidence="1">
    <location>
        <begin position="360"/>
        <end position="382"/>
    </location>
</feature>
<dbReference type="EMBL" id="LR881469">
    <property type="protein sequence ID" value="CAD5327448.1"/>
    <property type="molecule type" value="Genomic_DNA"/>
</dbReference>
<dbReference type="PANTHER" id="PTHR48449">
    <property type="entry name" value="DUF1985 DOMAIN-CONTAINING PROTEIN"/>
    <property type="match status" value="1"/>
</dbReference>
<feature type="compositionally biased region" description="Basic residues" evidence="1">
    <location>
        <begin position="210"/>
        <end position="227"/>
    </location>
</feature>
<reference evidence="3 4" key="1">
    <citation type="submission" date="2020-09" db="EMBL/GenBank/DDBJ databases">
        <authorList>
            <person name="Ashkenazy H."/>
        </authorList>
    </citation>
    <scope>NUCLEOTIDE SEQUENCE [LARGE SCALE GENOMIC DNA]</scope>
    <source>
        <strain evidence="4">cv. Cdm-0</strain>
    </source>
</reference>
<dbReference type="Proteomes" id="UP000516314">
    <property type="component" value="Chromosome 4"/>
</dbReference>
<dbReference type="InterPro" id="IPR015410">
    <property type="entry name" value="DUF1985"/>
</dbReference>
<feature type="compositionally biased region" description="Low complexity" evidence="1">
    <location>
        <begin position="368"/>
        <end position="380"/>
    </location>
</feature>
<evidence type="ECO:0000256" key="1">
    <source>
        <dbReference type="SAM" id="MobiDB-lite"/>
    </source>
</evidence>
<dbReference type="PANTHER" id="PTHR48449:SF1">
    <property type="entry name" value="DUF1985 DOMAIN-CONTAINING PROTEIN"/>
    <property type="match status" value="1"/>
</dbReference>
<feature type="region of interest" description="Disordered" evidence="1">
    <location>
        <begin position="301"/>
        <end position="329"/>
    </location>
</feature>
<evidence type="ECO:0000313" key="3">
    <source>
        <dbReference type="EMBL" id="CAD5327448.1"/>
    </source>
</evidence>
<sequence length="603" mass="66927">MIRVNYHRGCLHSITGQIAAALKDTPEMTFLLDSPFGDLFRIPTNKASFSGKLVLRLICRQLVTKKCYEMWMVFAGHSIRLGLREWALITGLECRTYPKNKDVESVMQRKEGENTVWATLFGDDKADPTVEELRDRLISETDMPAWKKLALALIIIVDGDRNEEGPRSSHKSDSPSEKVERVTKTVEKVNKRVEKVNKRVEKAAEQVQKKSVKKSTKQKKIIPRRSSRLNNTPKKAATGSLPVEVRLQQEVPGNDGDGEVSAKHTVSDYDMTTYIWEEGGNSEIEEDSSKLHQNVSDSVMEDNVDRVPSPSHQPEQGIPDGGNFEELLPDPILSHPAIEKMSDDVSSSSHQDVAKCLGGNREEEVVAPESQQLEEPQSPEVKVRQEVAFEVTEDGNPSAETICGDGEEALKEAKSPSVVDEALEDTALPGLVPPRTVGDLNYEANLSDPSSPTVVVSKVLTQLKDDILEENVSKIPEKVAVPEEVLTQLKDDVLEEKVSEKVAIPEEIGKKDDVVEAGVSQTEAIVAPVNEKAKKSVRRRVTFSDDTKNDDKKGPDVTFVEEREAGLKVLVKAGDSLYNPLEKFDEDKFQKLCNIMHGEKSCN</sequence>
<feature type="domain" description="DUF1985" evidence="2">
    <location>
        <begin position="58"/>
        <end position="159"/>
    </location>
</feature>
<evidence type="ECO:0000259" key="2">
    <source>
        <dbReference type="Pfam" id="PF09331"/>
    </source>
</evidence>
<feature type="region of interest" description="Disordered" evidence="1">
    <location>
        <begin position="162"/>
        <end position="182"/>
    </location>
</feature>
<gene>
    <name evidence="3" type="ORF">AT9943_LOCUS15148</name>
</gene>
<proteinExistence type="predicted"/>
<organism evidence="3 4">
    <name type="scientific">Arabidopsis thaliana</name>
    <name type="common">Mouse-ear cress</name>
    <dbReference type="NCBI Taxonomy" id="3702"/>
    <lineage>
        <taxon>Eukaryota</taxon>
        <taxon>Viridiplantae</taxon>
        <taxon>Streptophyta</taxon>
        <taxon>Embryophyta</taxon>
        <taxon>Tracheophyta</taxon>
        <taxon>Spermatophyta</taxon>
        <taxon>Magnoliopsida</taxon>
        <taxon>eudicotyledons</taxon>
        <taxon>Gunneridae</taxon>
        <taxon>Pentapetalae</taxon>
        <taxon>rosids</taxon>
        <taxon>malvids</taxon>
        <taxon>Brassicales</taxon>
        <taxon>Brassicaceae</taxon>
        <taxon>Camelineae</taxon>
        <taxon>Arabidopsis</taxon>
    </lineage>
</organism>
<dbReference type="AlphaFoldDB" id="A0A7G2EVY6"/>
<feature type="region of interest" description="Disordered" evidence="1">
    <location>
        <begin position="206"/>
        <end position="236"/>
    </location>
</feature>
<evidence type="ECO:0000313" key="4">
    <source>
        <dbReference type="Proteomes" id="UP000516314"/>
    </source>
</evidence>
<accession>A0A7G2EVY6</accession>
<protein>
    <submittedName>
        <fullName evidence="3">(thale cress) hypothetical protein</fullName>
    </submittedName>
</protein>
<dbReference type="Pfam" id="PF09331">
    <property type="entry name" value="DUF1985"/>
    <property type="match status" value="1"/>
</dbReference>